<keyword evidence="2" id="KW-1185">Reference proteome</keyword>
<sequence length="106" mass="11771">MQTTTAFTTAWPAGVIARYLTVAGAALGRDDLTVDVETLTTVDYDDPYATRSTCRACAARDERDYDQYRNYRDYGAEAVRARASQDDARSWAQAHAETCRALPRPA</sequence>
<dbReference type="RefSeq" id="WP_150485787.1">
    <property type="nucleotide sequence ID" value="NZ_ASYR01000016.1"/>
</dbReference>
<proteinExistence type="predicted"/>
<evidence type="ECO:0000313" key="2">
    <source>
        <dbReference type="Proteomes" id="UP000731519"/>
    </source>
</evidence>
<reference evidence="1 2" key="1">
    <citation type="submission" date="2013-05" db="EMBL/GenBank/DDBJ databases">
        <title>Genome Sequence of Streptomyces fradiae.</title>
        <authorList>
            <person name="Kirby R."/>
        </authorList>
    </citation>
    <scope>NUCLEOTIDE SEQUENCE [LARGE SCALE GENOMIC DNA]</scope>
    <source>
        <strain evidence="1 2">ATCC 10745</strain>
    </source>
</reference>
<accession>A0ABQ6XTV8</accession>
<dbReference type="EMBL" id="ASYR01000016">
    <property type="protein sequence ID" value="KAF0649186.1"/>
    <property type="molecule type" value="Genomic_DNA"/>
</dbReference>
<dbReference type="GeneID" id="91403049"/>
<gene>
    <name evidence="1" type="ORF">K701_13840</name>
</gene>
<evidence type="ECO:0000313" key="1">
    <source>
        <dbReference type="EMBL" id="KAF0649186.1"/>
    </source>
</evidence>
<organism evidence="1 2">
    <name type="scientific">Streptomyces fradiae ATCC 10745 = DSM 40063</name>
    <dbReference type="NCBI Taxonomy" id="1319510"/>
    <lineage>
        <taxon>Bacteria</taxon>
        <taxon>Bacillati</taxon>
        <taxon>Actinomycetota</taxon>
        <taxon>Actinomycetes</taxon>
        <taxon>Kitasatosporales</taxon>
        <taxon>Streptomycetaceae</taxon>
        <taxon>Streptomyces</taxon>
    </lineage>
</organism>
<name>A0ABQ6XTV8_STRFR</name>
<dbReference type="Proteomes" id="UP000731519">
    <property type="component" value="Unassembled WGS sequence"/>
</dbReference>
<comment type="caution">
    <text evidence="1">The sequence shown here is derived from an EMBL/GenBank/DDBJ whole genome shotgun (WGS) entry which is preliminary data.</text>
</comment>
<protein>
    <submittedName>
        <fullName evidence="1">Uncharacterized protein</fullName>
    </submittedName>
</protein>